<name>A0A1X6PC71_PORUM</name>
<dbReference type="EMBL" id="KV918814">
    <property type="protein sequence ID" value="OSX78340.1"/>
    <property type="molecule type" value="Genomic_DNA"/>
</dbReference>
<evidence type="ECO:0000313" key="1">
    <source>
        <dbReference type="EMBL" id="OSX78340.1"/>
    </source>
</evidence>
<keyword evidence="2" id="KW-1185">Reference proteome</keyword>
<reference evidence="1 2" key="1">
    <citation type="submission" date="2017-03" db="EMBL/GenBank/DDBJ databases">
        <title>WGS assembly of Porphyra umbilicalis.</title>
        <authorList>
            <person name="Brawley S.H."/>
            <person name="Blouin N.A."/>
            <person name="Ficko-Blean E."/>
            <person name="Wheeler G.L."/>
            <person name="Lohr M."/>
            <person name="Goodson H.V."/>
            <person name="Jenkins J.W."/>
            <person name="Blaby-Haas C.E."/>
            <person name="Helliwell K.E."/>
            <person name="Chan C."/>
            <person name="Marriage T."/>
            <person name="Bhattacharya D."/>
            <person name="Klein A.S."/>
            <person name="Badis Y."/>
            <person name="Brodie J."/>
            <person name="Cao Y."/>
            <person name="Collen J."/>
            <person name="Dittami S.M."/>
            <person name="Gachon C.M."/>
            <person name="Green B.R."/>
            <person name="Karpowicz S."/>
            <person name="Kim J.W."/>
            <person name="Kudahl U."/>
            <person name="Lin S."/>
            <person name="Michel G."/>
            <person name="Mittag M."/>
            <person name="Olson B.J."/>
            <person name="Pangilinan J."/>
            <person name="Peng Y."/>
            <person name="Qiu H."/>
            <person name="Shu S."/>
            <person name="Singer J.T."/>
            <person name="Smith A.G."/>
            <person name="Sprecher B.N."/>
            <person name="Wagner V."/>
            <person name="Wang W."/>
            <person name="Wang Z.-Y."/>
            <person name="Yan J."/>
            <person name="Yarish C."/>
            <person name="Zoeuner-Riek S."/>
            <person name="Zhuang Y."/>
            <person name="Zou Y."/>
            <person name="Lindquist E.A."/>
            <person name="Grimwood J."/>
            <person name="Barry K."/>
            <person name="Rokhsar D.S."/>
            <person name="Schmutz J."/>
            <person name="Stiller J.W."/>
            <person name="Grossman A.R."/>
            <person name="Prochnik S.E."/>
        </authorList>
    </citation>
    <scope>NUCLEOTIDE SEQUENCE [LARGE SCALE GENOMIC DNA]</scope>
    <source>
        <strain evidence="1">4086291</strain>
    </source>
</reference>
<dbReference type="Proteomes" id="UP000218209">
    <property type="component" value="Unassembled WGS sequence"/>
</dbReference>
<dbReference type="AlphaFoldDB" id="A0A1X6PC71"/>
<protein>
    <submittedName>
        <fullName evidence="1">Uncharacterized protein</fullName>
    </submittedName>
</protein>
<sequence length="138" mass="14040">MASDVAASVLPGVSAADFDVPSATLAAQCRDVAKQLFEQQSAVAVGLAPDAPLPSVTVAATGSCGRAGGVPIGPLCSLAVEPTVDDDVLWQALELRTRPLGRWLRTELLVAERLTQRAAARRASRAVRRGGAAPGAGG</sequence>
<organism evidence="1 2">
    <name type="scientific">Porphyra umbilicalis</name>
    <name type="common">Purple laver</name>
    <name type="synonym">Red alga</name>
    <dbReference type="NCBI Taxonomy" id="2786"/>
    <lineage>
        <taxon>Eukaryota</taxon>
        <taxon>Rhodophyta</taxon>
        <taxon>Bangiophyceae</taxon>
        <taxon>Bangiales</taxon>
        <taxon>Bangiaceae</taxon>
        <taxon>Porphyra</taxon>
    </lineage>
</organism>
<gene>
    <name evidence="1" type="ORF">BU14_0111s0009</name>
</gene>
<proteinExistence type="predicted"/>
<accession>A0A1X6PC71</accession>
<evidence type="ECO:0000313" key="2">
    <source>
        <dbReference type="Proteomes" id="UP000218209"/>
    </source>
</evidence>